<proteinExistence type="predicted"/>
<dbReference type="EMBL" id="KI688872">
    <property type="protein sequence ID" value="ETK75337.1"/>
    <property type="molecule type" value="Genomic_DNA"/>
</dbReference>
<reference evidence="1" key="1">
    <citation type="submission" date="2013-11" db="EMBL/GenBank/DDBJ databases">
        <title>The Genome Sequence of Phytophthora parasitica CJ02B3.</title>
        <authorList>
            <consortium name="The Broad Institute Genomics Platform"/>
            <person name="Russ C."/>
            <person name="Tyler B."/>
            <person name="Panabieres F."/>
            <person name="Shan W."/>
            <person name="Tripathy S."/>
            <person name="Grunwald N."/>
            <person name="Machado M."/>
            <person name="Johnson C.S."/>
            <person name="Arredondo F."/>
            <person name="Hong C."/>
            <person name="Coffey M."/>
            <person name="Young S.K."/>
            <person name="Zeng Q."/>
            <person name="Gargeya S."/>
            <person name="Fitzgerald M."/>
            <person name="Abouelleil A."/>
            <person name="Alvarado L."/>
            <person name="Chapman S.B."/>
            <person name="Gainer-Dewar J."/>
            <person name="Goldberg J."/>
            <person name="Griggs A."/>
            <person name="Gujja S."/>
            <person name="Hansen M."/>
            <person name="Howarth C."/>
            <person name="Imamovic A."/>
            <person name="Ireland A."/>
            <person name="Larimer J."/>
            <person name="McCowan C."/>
            <person name="Murphy C."/>
            <person name="Pearson M."/>
            <person name="Poon T.W."/>
            <person name="Priest M."/>
            <person name="Roberts A."/>
            <person name="Saif S."/>
            <person name="Shea T."/>
            <person name="Sykes S."/>
            <person name="Wortman J."/>
            <person name="Nusbaum C."/>
            <person name="Birren B."/>
        </authorList>
    </citation>
    <scope>NUCLEOTIDE SEQUENCE [LARGE SCALE GENOMIC DNA]</scope>
    <source>
        <strain evidence="1">CJ02B3</strain>
    </source>
</reference>
<gene>
    <name evidence="1" type="ORF">L915_18038</name>
</gene>
<evidence type="ECO:0000313" key="1">
    <source>
        <dbReference type="EMBL" id="ETK75337.1"/>
    </source>
</evidence>
<dbReference type="AlphaFoldDB" id="W2FX54"/>
<organism evidence="1">
    <name type="scientific">Phytophthora nicotianae</name>
    <name type="common">Potato buckeye rot agent</name>
    <name type="synonym">Phytophthora parasitica</name>
    <dbReference type="NCBI Taxonomy" id="4792"/>
    <lineage>
        <taxon>Eukaryota</taxon>
        <taxon>Sar</taxon>
        <taxon>Stramenopiles</taxon>
        <taxon>Oomycota</taxon>
        <taxon>Peronosporomycetes</taxon>
        <taxon>Peronosporales</taxon>
        <taxon>Peronosporaceae</taxon>
        <taxon>Phytophthora</taxon>
    </lineage>
</organism>
<name>W2FX54_PHYNI</name>
<dbReference type="Proteomes" id="UP000053236">
    <property type="component" value="Unassembled WGS sequence"/>
</dbReference>
<sequence length="43" mass="4952">MTRLSSVTNVTSVSVATATPRVIPLRDQANRPRRRRFAMPRVW</sequence>
<protein>
    <submittedName>
        <fullName evidence="1">Uncharacterized protein</fullName>
    </submittedName>
</protein>
<accession>W2FX54</accession>